<reference evidence="2 3" key="1">
    <citation type="submission" date="2018-10" db="EMBL/GenBank/DDBJ databases">
        <title>Draft genome of Mycobacterium hodleri strain B.</title>
        <authorList>
            <person name="Amande T.J."/>
            <person name="Mcgenity T.J."/>
        </authorList>
    </citation>
    <scope>NUCLEOTIDE SEQUENCE [LARGE SCALE GENOMIC DNA]</scope>
    <source>
        <strain evidence="2 3">B</strain>
    </source>
</reference>
<proteinExistence type="predicted"/>
<name>A0A544W8C4_9MYCO</name>
<comment type="caution">
    <text evidence="2">The sequence shown here is derived from an EMBL/GenBank/DDBJ whole genome shotgun (WGS) entry which is preliminary data.</text>
</comment>
<feature type="domain" description="EthD" evidence="1">
    <location>
        <begin position="11"/>
        <end position="101"/>
    </location>
</feature>
<dbReference type="GO" id="GO:0016491">
    <property type="term" value="F:oxidoreductase activity"/>
    <property type="evidence" value="ECO:0007669"/>
    <property type="project" value="InterPro"/>
</dbReference>
<organism evidence="2 3">
    <name type="scientific">Mycolicibacterium hodleri</name>
    <dbReference type="NCBI Taxonomy" id="49897"/>
    <lineage>
        <taxon>Bacteria</taxon>
        <taxon>Bacillati</taxon>
        <taxon>Actinomycetota</taxon>
        <taxon>Actinomycetes</taxon>
        <taxon>Mycobacteriales</taxon>
        <taxon>Mycobacteriaceae</taxon>
        <taxon>Mycolicibacterium</taxon>
    </lineage>
</organism>
<dbReference type="SUPFAM" id="SSF54909">
    <property type="entry name" value="Dimeric alpha+beta barrel"/>
    <property type="match status" value="1"/>
</dbReference>
<keyword evidence="3" id="KW-1185">Reference proteome</keyword>
<dbReference type="Proteomes" id="UP000315759">
    <property type="component" value="Unassembled WGS sequence"/>
</dbReference>
<dbReference type="AlphaFoldDB" id="A0A544W8C4"/>
<dbReference type="Gene3D" id="3.30.70.100">
    <property type="match status" value="1"/>
</dbReference>
<evidence type="ECO:0000259" key="1">
    <source>
        <dbReference type="Pfam" id="PF07110"/>
    </source>
</evidence>
<dbReference type="InterPro" id="IPR009799">
    <property type="entry name" value="EthD_dom"/>
</dbReference>
<accession>A0A544W8C4</accession>
<evidence type="ECO:0000313" key="2">
    <source>
        <dbReference type="EMBL" id="TQR88494.1"/>
    </source>
</evidence>
<dbReference type="EMBL" id="VIFX01000001">
    <property type="protein sequence ID" value="TQR88494.1"/>
    <property type="molecule type" value="Genomic_DNA"/>
</dbReference>
<protein>
    <recommendedName>
        <fullName evidence="1">EthD domain-containing protein</fullName>
    </recommendedName>
</protein>
<dbReference type="Pfam" id="PF07110">
    <property type="entry name" value="EthD"/>
    <property type="match status" value="1"/>
</dbReference>
<evidence type="ECO:0000313" key="3">
    <source>
        <dbReference type="Proteomes" id="UP000315759"/>
    </source>
</evidence>
<gene>
    <name evidence="2" type="ORF">D8S82_00345</name>
</gene>
<sequence>MFKVLSYLVKRDGMTVDEFVEYYEKRHVPLILSLAPDPIVYKRHYLQRGDAVNVGERTIDFDVVTELAFSDRAAFEVWSRAVGTGDNGDRVAADEARFLNRSHTRACVVHDHVTAG</sequence>
<dbReference type="InterPro" id="IPR011008">
    <property type="entry name" value="Dimeric_a/b-barrel"/>
</dbReference>
<dbReference type="RefSeq" id="WP_142549756.1">
    <property type="nucleotide sequence ID" value="NZ_VIFX01000001.1"/>
</dbReference>